<keyword evidence="2" id="KW-1185">Reference proteome</keyword>
<dbReference type="OrthoDB" id="6454857at2"/>
<accession>A0A495RB16</accession>
<organism evidence="1 2">
    <name type="scientific">Orbus hercynius</name>
    <dbReference type="NCBI Taxonomy" id="593135"/>
    <lineage>
        <taxon>Bacteria</taxon>
        <taxon>Pseudomonadati</taxon>
        <taxon>Pseudomonadota</taxon>
        <taxon>Gammaproteobacteria</taxon>
        <taxon>Orbales</taxon>
        <taxon>Orbaceae</taxon>
        <taxon>Orbus</taxon>
    </lineage>
</organism>
<evidence type="ECO:0000313" key="1">
    <source>
        <dbReference type="EMBL" id="RKS84677.1"/>
    </source>
</evidence>
<dbReference type="AlphaFoldDB" id="A0A495RB16"/>
<reference evidence="1 2" key="1">
    <citation type="submission" date="2018-10" db="EMBL/GenBank/DDBJ databases">
        <title>Genomic Encyclopedia of Type Strains, Phase IV (KMG-IV): sequencing the most valuable type-strain genomes for metagenomic binning, comparative biology and taxonomic classification.</title>
        <authorList>
            <person name="Goeker M."/>
        </authorList>
    </citation>
    <scope>NUCLEOTIDE SEQUENCE [LARGE SCALE GENOMIC DNA]</scope>
    <source>
        <strain evidence="1 2">DSM 22228</strain>
    </source>
</reference>
<protein>
    <submittedName>
        <fullName evidence="1">Uncharacterized protein</fullName>
    </submittedName>
</protein>
<sequence length="135" mass="15443">MKSNPLYRQIVEGYNWNNYVSYDSPIPQKSVAKKYRAYLLIACSGAYGTTENHVLFNCSLSSGRNYASQLERELKITLHRYKDSNCDGIGAHFRYALTSKEDAEKVLNLINKNNPKLLLDYQIANILELYPKKAA</sequence>
<gene>
    <name evidence="1" type="ORF">DES39_1889</name>
</gene>
<dbReference type="EMBL" id="RBWY01000004">
    <property type="protein sequence ID" value="RKS84677.1"/>
    <property type="molecule type" value="Genomic_DNA"/>
</dbReference>
<dbReference type="RefSeq" id="WP_121145528.1">
    <property type="nucleotide sequence ID" value="NZ_RBWY01000004.1"/>
</dbReference>
<name>A0A495RB16_9GAMM</name>
<evidence type="ECO:0000313" key="2">
    <source>
        <dbReference type="Proteomes" id="UP000278542"/>
    </source>
</evidence>
<comment type="caution">
    <text evidence="1">The sequence shown here is derived from an EMBL/GenBank/DDBJ whole genome shotgun (WGS) entry which is preliminary data.</text>
</comment>
<dbReference type="Proteomes" id="UP000278542">
    <property type="component" value="Unassembled WGS sequence"/>
</dbReference>
<proteinExistence type="predicted"/>